<dbReference type="OrthoDB" id="3638073at2"/>
<sequence length="79" mass="8734">MDQDQDQLPPHPDTERYSVTVCPPAVTIVSELVAASGVSKSDVINRAILLLGFVERERAKGHDLMIRDTQGALERIHII</sequence>
<dbReference type="RefSeq" id="WP_048477228.1">
    <property type="nucleotide sequence ID" value="NZ_JBIRUD010000003.1"/>
</dbReference>
<proteinExistence type="predicted"/>
<evidence type="ECO:0000313" key="1">
    <source>
        <dbReference type="EMBL" id="KMO96873.1"/>
    </source>
</evidence>
<accession>A0A0J6XQ29</accession>
<dbReference type="AlphaFoldDB" id="A0A0J6XQ29"/>
<evidence type="ECO:0008006" key="3">
    <source>
        <dbReference type="Google" id="ProtNLM"/>
    </source>
</evidence>
<dbReference type="PATRIC" id="fig|66430.4.peg.5834"/>
<gene>
    <name evidence="1" type="ORF">ACS04_15755</name>
</gene>
<comment type="caution">
    <text evidence="1">The sequence shown here is derived from an EMBL/GenBank/DDBJ whole genome shotgun (WGS) entry which is preliminary data.</text>
</comment>
<organism evidence="1 2">
    <name type="scientific">Streptomyces roseus</name>
    <dbReference type="NCBI Taxonomy" id="66430"/>
    <lineage>
        <taxon>Bacteria</taxon>
        <taxon>Bacillati</taxon>
        <taxon>Actinomycetota</taxon>
        <taxon>Actinomycetes</taxon>
        <taxon>Kitasatosporales</taxon>
        <taxon>Streptomycetaceae</taxon>
        <taxon>Streptomyces</taxon>
    </lineage>
</organism>
<protein>
    <recommendedName>
        <fullName evidence="3">Ribbon-helix-helix protein CopG domain-containing protein</fullName>
    </recommendedName>
</protein>
<dbReference type="Proteomes" id="UP000035932">
    <property type="component" value="Unassembled WGS sequence"/>
</dbReference>
<name>A0A0J6XQ29_9ACTN</name>
<dbReference type="EMBL" id="LFML01000060">
    <property type="protein sequence ID" value="KMO96873.1"/>
    <property type="molecule type" value="Genomic_DNA"/>
</dbReference>
<keyword evidence="2" id="KW-1185">Reference proteome</keyword>
<evidence type="ECO:0000313" key="2">
    <source>
        <dbReference type="Proteomes" id="UP000035932"/>
    </source>
</evidence>
<reference evidence="1 2" key="1">
    <citation type="submission" date="2015-06" db="EMBL/GenBank/DDBJ databases">
        <title>Recapitulation of the evolution of biosynthetic gene clusters reveals hidden chemical diversity on bacterial genomes.</title>
        <authorList>
            <person name="Cruz-Morales P."/>
            <person name="Martinez-Guerrero C."/>
            <person name="Morales-Escalante M.A."/>
            <person name="Yanez-Guerra L.A."/>
            <person name="Kopp J.F."/>
            <person name="Feldmann J."/>
            <person name="Ramos-Aboites H.E."/>
            <person name="Barona-Gomez F."/>
        </authorList>
    </citation>
    <scope>NUCLEOTIDE SEQUENCE [LARGE SCALE GENOMIC DNA]</scope>
    <source>
        <strain evidence="1 2">ATCC 31245</strain>
    </source>
</reference>